<feature type="compositionally biased region" description="Basic and acidic residues" evidence="1">
    <location>
        <begin position="598"/>
        <end position="615"/>
    </location>
</feature>
<name>A0A2N1IY52_9PSED</name>
<dbReference type="PANTHER" id="PTHR35004">
    <property type="entry name" value="TRANSPOSASE RV3428C-RELATED"/>
    <property type="match status" value="1"/>
</dbReference>
<gene>
    <name evidence="2" type="ORF">CXB65_02840</name>
</gene>
<dbReference type="InterPro" id="IPR012337">
    <property type="entry name" value="RNaseH-like_sf"/>
</dbReference>
<evidence type="ECO:0000313" key="2">
    <source>
        <dbReference type="EMBL" id="PKI25663.1"/>
    </source>
</evidence>
<dbReference type="GO" id="GO:0015074">
    <property type="term" value="P:DNA integration"/>
    <property type="evidence" value="ECO:0007669"/>
    <property type="project" value="InterPro"/>
</dbReference>
<dbReference type="SUPFAM" id="SSF53098">
    <property type="entry name" value="Ribonuclease H-like"/>
    <property type="match status" value="1"/>
</dbReference>
<evidence type="ECO:0000313" key="3">
    <source>
        <dbReference type="Proteomes" id="UP000233399"/>
    </source>
</evidence>
<dbReference type="InterPro" id="IPR036397">
    <property type="entry name" value="RNaseH_sf"/>
</dbReference>
<protein>
    <submittedName>
        <fullName evidence="2">Integrase</fullName>
    </submittedName>
</protein>
<dbReference type="RefSeq" id="WP_101195990.1">
    <property type="nucleotide sequence ID" value="NZ_PJCG01000003.1"/>
</dbReference>
<dbReference type="EMBL" id="PJCG01000003">
    <property type="protein sequence ID" value="PKI25663.1"/>
    <property type="molecule type" value="Genomic_DNA"/>
</dbReference>
<dbReference type="InterPro" id="IPR001584">
    <property type="entry name" value="Integrase_cat-core"/>
</dbReference>
<evidence type="ECO:0000256" key="1">
    <source>
        <dbReference type="SAM" id="MobiDB-lite"/>
    </source>
</evidence>
<dbReference type="PROSITE" id="PS50994">
    <property type="entry name" value="INTEGRASE"/>
    <property type="match status" value="1"/>
</dbReference>
<dbReference type="Proteomes" id="UP000233399">
    <property type="component" value="Unassembled WGS sequence"/>
</dbReference>
<sequence length="652" mass="74522">MRTFSLKVKLLATIRGVRMVLERRLLDRQLLFFDDFGEPTKLTEREFYEGYEKREIQVSPDQPYLGTVPYVRNAPRDIASFPQKDSEEALRRRTYLNALMGREHSKLPSNDVVLNVVQTTAAEIDDPRPPSVSTIRRWASKYLASDVTELVPKHAQKGRTACVQGELKSLLDDVIAQFYLKPELPTATVVARQYRSRIEERNRTSLPSDHLATPSESTVRRYIKRLDPFLVDEARLGKYAAKNKHRAAINVLIVDDILDRWEIDHTPMDVQLVDEDTGLVIGTPNLTTVIDRYSRMVMGYLIHLSPPNTETVLRAIERAIRPKAELLKRFPKVKNEWPAHGLPARIVCDNATEFHAENLIMGFNELGIEIMFPPSRKPTDKGGIERFFKTLNSGMTHNIPGTKFSNVRQRGDYPSEKKACFTLAQLEAATVKWFVDGYHQTPHHGLDMRTPAQVWAKAEANKIISLPVDLDALECILAKRTSVYVHHYGVEVATLFYHSSELAELRSRLKEGEKVSVRYRDEAGHVWVYDRFRSVFLQVPAKDKRLIGKSREMWQATKQALRAADGINPSFEATHKCYQDLMEEIDEARRSQKRRQRREAVLAKLDKEGRKKNADARTPAIAQISWPDSSIPSADLTPFKVSYRPPSGGEKE</sequence>
<comment type="caution">
    <text evidence="2">The sequence shown here is derived from an EMBL/GenBank/DDBJ whole genome shotgun (WGS) entry which is preliminary data.</text>
</comment>
<dbReference type="Gene3D" id="3.30.420.10">
    <property type="entry name" value="Ribonuclease H-like superfamily/Ribonuclease H"/>
    <property type="match status" value="1"/>
</dbReference>
<proteinExistence type="predicted"/>
<dbReference type="AlphaFoldDB" id="A0A2N1IY52"/>
<dbReference type="PANTHER" id="PTHR35004:SF6">
    <property type="entry name" value="TRANSPOSASE"/>
    <property type="match status" value="1"/>
</dbReference>
<feature type="region of interest" description="Disordered" evidence="1">
    <location>
        <begin position="589"/>
        <end position="652"/>
    </location>
</feature>
<accession>A0A2N1IY52</accession>
<organism evidence="2 3">
    <name type="scientific">Pseudomonas monteilii</name>
    <dbReference type="NCBI Taxonomy" id="76759"/>
    <lineage>
        <taxon>Bacteria</taxon>
        <taxon>Pseudomonadati</taxon>
        <taxon>Pseudomonadota</taxon>
        <taxon>Gammaproteobacteria</taxon>
        <taxon>Pseudomonadales</taxon>
        <taxon>Pseudomonadaceae</taxon>
        <taxon>Pseudomonas</taxon>
    </lineage>
</organism>
<reference evidence="2 3" key="1">
    <citation type="submission" date="2017-12" db="EMBL/GenBank/DDBJ databases">
        <title>Isolation and characterization of an aerobic denitrifying Pseudomonas monteilii CY06 from aquaculture ponds.</title>
        <authorList>
            <person name="Ma Q."/>
            <person name="Cai Y."/>
            <person name="He Z."/>
        </authorList>
    </citation>
    <scope>NUCLEOTIDE SEQUENCE [LARGE SCALE GENOMIC DNA]</scope>
    <source>
        <strain evidence="2 3">CY06</strain>
    </source>
</reference>
<dbReference type="GO" id="GO:0003676">
    <property type="term" value="F:nucleic acid binding"/>
    <property type="evidence" value="ECO:0007669"/>
    <property type="project" value="InterPro"/>
</dbReference>